<accession>A0ACB8RDV7</accession>
<gene>
    <name evidence="1" type="ORF">FA95DRAFT_1565077</name>
</gene>
<protein>
    <submittedName>
        <fullName evidence="1">Uncharacterized protein</fullName>
    </submittedName>
</protein>
<reference evidence="1" key="2">
    <citation type="journal article" date="2022" name="New Phytol.">
        <title>Evolutionary transition to the ectomycorrhizal habit in the genomes of a hyperdiverse lineage of mushroom-forming fungi.</title>
        <authorList>
            <person name="Looney B."/>
            <person name="Miyauchi S."/>
            <person name="Morin E."/>
            <person name="Drula E."/>
            <person name="Courty P.E."/>
            <person name="Kohler A."/>
            <person name="Kuo A."/>
            <person name="LaButti K."/>
            <person name="Pangilinan J."/>
            <person name="Lipzen A."/>
            <person name="Riley R."/>
            <person name="Andreopoulos W."/>
            <person name="He G."/>
            <person name="Johnson J."/>
            <person name="Nolan M."/>
            <person name="Tritt A."/>
            <person name="Barry K.W."/>
            <person name="Grigoriev I.V."/>
            <person name="Nagy L.G."/>
            <person name="Hibbett D."/>
            <person name="Henrissat B."/>
            <person name="Matheny P.B."/>
            <person name="Labbe J."/>
            <person name="Martin F.M."/>
        </authorList>
    </citation>
    <scope>NUCLEOTIDE SEQUENCE</scope>
    <source>
        <strain evidence="1">FP105234-sp</strain>
    </source>
</reference>
<evidence type="ECO:0000313" key="2">
    <source>
        <dbReference type="Proteomes" id="UP000814033"/>
    </source>
</evidence>
<proteinExistence type="predicted"/>
<dbReference type="Proteomes" id="UP000814033">
    <property type="component" value="Unassembled WGS sequence"/>
</dbReference>
<reference evidence="1" key="1">
    <citation type="submission" date="2021-02" db="EMBL/GenBank/DDBJ databases">
        <authorList>
            <consortium name="DOE Joint Genome Institute"/>
            <person name="Ahrendt S."/>
            <person name="Looney B.P."/>
            <person name="Miyauchi S."/>
            <person name="Morin E."/>
            <person name="Drula E."/>
            <person name="Courty P.E."/>
            <person name="Chicoki N."/>
            <person name="Fauchery L."/>
            <person name="Kohler A."/>
            <person name="Kuo A."/>
            <person name="Labutti K."/>
            <person name="Pangilinan J."/>
            <person name="Lipzen A."/>
            <person name="Riley R."/>
            <person name="Andreopoulos W."/>
            <person name="He G."/>
            <person name="Johnson J."/>
            <person name="Barry K.W."/>
            <person name="Grigoriev I.V."/>
            <person name="Nagy L."/>
            <person name="Hibbett D."/>
            <person name="Henrissat B."/>
            <person name="Matheny P.B."/>
            <person name="Labbe J."/>
            <person name="Martin F."/>
        </authorList>
    </citation>
    <scope>NUCLEOTIDE SEQUENCE</scope>
    <source>
        <strain evidence="1">FP105234-sp</strain>
    </source>
</reference>
<dbReference type="EMBL" id="MU276105">
    <property type="protein sequence ID" value="KAI0041730.1"/>
    <property type="molecule type" value="Genomic_DNA"/>
</dbReference>
<keyword evidence="2" id="KW-1185">Reference proteome</keyword>
<name>A0ACB8RDV7_9AGAM</name>
<evidence type="ECO:0000313" key="1">
    <source>
        <dbReference type="EMBL" id="KAI0041730.1"/>
    </source>
</evidence>
<comment type="caution">
    <text evidence="1">The sequence shown here is derived from an EMBL/GenBank/DDBJ whole genome shotgun (WGS) entry which is preliminary data.</text>
</comment>
<sequence length="155" mass="16753">MSPQLPHPAVRPPCPGLRGLRSPPCRVLQVSARSSTSIPAAGTRIAFHTAYTPLPAWKTSRRSEASHRSNCSFRADDRMPRAQRSLPHRMCSATARRLEAQEHRPADGPDAAARTGPRARGSAAGGQSITLGRRGLRGRRTPRAKRACGRPALVL</sequence>
<organism evidence="1 2">
    <name type="scientific">Auriscalpium vulgare</name>
    <dbReference type="NCBI Taxonomy" id="40419"/>
    <lineage>
        <taxon>Eukaryota</taxon>
        <taxon>Fungi</taxon>
        <taxon>Dikarya</taxon>
        <taxon>Basidiomycota</taxon>
        <taxon>Agaricomycotina</taxon>
        <taxon>Agaricomycetes</taxon>
        <taxon>Russulales</taxon>
        <taxon>Auriscalpiaceae</taxon>
        <taxon>Auriscalpium</taxon>
    </lineage>
</organism>
<feature type="non-terminal residue" evidence="1">
    <location>
        <position position="155"/>
    </location>
</feature>